<evidence type="ECO:0000313" key="1">
    <source>
        <dbReference type="EMBL" id="THU79409.1"/>
    </source>
</evidence>
<protein>
    <submittedName>
        <fullName evidence="1">Uncharacterized protein</fullName>
    </submittedName>
</protein>
<gene>
    <name evidence="1" type="ORF">K435DRAFT_810735</name>
</gene>
<keyword evidence="2" id="KW-1185">Reference proteome</keyword>
<dbReference type="Proteomes" id="UP000297245">
    <property type="component" value="Unassembled WGS sequence"/>
</dbReference>
<sequence length="270" mass="29737">MGTIEPVSIVGVLVDLADNNPTLTTFSFARTYPNGQTVDDLLLDTWLQPHPSHCVRTGLSGRKIFCDSVGVAGSTLLQPFSYIFNHLTPNREQQFIPKSGHVVVVKHAGYGARSLTLQDIDKGDLGTIYRILDDLISEPAWAVSLITHDYRLLGDRRFLQDKPHIGSVVRASVHEPGDIPRPWDILVKTWDIPFQGSYPLGSPMDCTLGHPILYLMGLGTSQGLQWNLGCPNTPVLGVGHPNSFLSMVGCPNFFSWDIPTEHKLGMSQPK</sequence>
<proteinExistence type="predicted"/>
<dbReference type="AlphaFoldDB" id="A0A4S8KU89"/>
<evidence type="ECO:0000313" key="2">
    <source>
        <dbReference type="Proteomes" id="UP000297245"/>
    </source>
</evidence>
<reference evidence="1 2" key="1">
    <citation type="journal article" date="2019" name="Nat. Ecol. Evol.">
        <title>Megaphylogeny resolves global patterns of mushroom evolution.</title>
        <authorList>
            <person name="Varga T."/>
            <person name="Krizsan K."/>
            <person name="Foldi C."/>
            <person name="Dima B."/>
            <person name="Sanchez-Garcia M."/>
            <person name="Sanchez-Ramirez S."/>
            <person name="Szollosi G.J."/>
            <person name="Szarkandi J.G."/>
            <person name="Papp V."/>
            <person name="Albert L."/>
            <person name="Andreopoulos W."/>
            <person name="Angelini C."/>
            <person name="Antonin V."/>
            <person name="Barry K.W."/>
            <person name="Bougher N.L."/>
            <person name="Buchanan P."/>
            <person name="Buyck B."/>
            <person name="Bense V."/>
            <person name="Catcheside P."/>
            <person name="Chovatia M."/>
            <person name="Cooper J."/>
            <person name="Damon W."/>
            <person name="Desjardin D."/>
            <person name="Finy P."/>
            <person name="Geml J."/>
            <person name="Haridas S."/>
            <person name="Hughes K."/>
            <person name="Justo A."/>
            <person name="Karasinski D."/>
            <person name="Kautmanova I."/>
            <person name="Kiss B."/>
            <person name="Kocsube S."/>
            <person name="Kotiranta H."/>
            <person name="LaButti K.M."/>
            <person name="Lechner B.E."/>
            <person name="Liimatainen K."/>
            <person name="Lipzen A."/>
            <person name="Lukacs Z."/>
            <person name="Mihaltcheva S."/>
            <person name="Morgado L.N."/>
            <person name="Niskanen T."/>
            <person name="Noordeloos M.E."/>
            <person name="Ohm R.A."/>
            <person name="Ortiz-Santana B."/>
            <person name="Ovrebo C."/>
            <person name="Racz N."/>
            <person name="Riley R."/>
            <person name="Savchenko A."/>
            <person name="Shiryaev A."/>
            <person name="Soop K."/>
            <person name="Spirin V."/>
            <person name="Szebenyi C."/>
            <person name="Tomsovsky M."/>
            <person name="Tulloss R.E."/>
            <person name="Uehling J."/>
            <person name="Grigoriev I.V."/>
            <person name="Vagvolgyi C."/>
            <person name="Papp T."/>
            <person name="Martin F.M."/>
            <person name="Miettinen O."/>
            <person name="Hibbett D.S."/>
            <person name="Nagy L.G."/>
        </authorList>
    </citation>
    <scope>NUCLEOTIDE SEQUENCE [LARGE SCALE GENOMIC DNA]</scope>
    <source>
        <strain evidence="1 2">CBS 962.96</strain>
    </source>
</reference>
<dbReference type="EMBL" id="ML180028">
    <property type="protein sequence ID" value="THU79409.1"/>
    <property type="molecule type" value="Genomic_DNA"/>
</dbReference>
<organism evidence="1 2">
    <name type="scientific">Dendrothele bispora (strain CBS 962.96)</name>
    <dbReference type="NCBI Taxonomy" id="1314807"/>
    <lineage>
        <taxon>Eukaryota</taxon>
        <taxon>Fungi</taxon>
        <taxon>Dikarya</taxon>
        <taxon>Basidiomycota</taxon>
        <taxon>Agaricomycotina</taxon>
        <taxon>Agaricomycetes</taxon>
        <taxon>Agaricomycetidae</taxon>
        <taxon>Agaricales</taxon>
        <taxon>Agaricales incertae sedis</taxon>
        <taxon>Dendrothele</taxon>
    </lineage>
</organism>
<name>A0A4S8KU89_DENBC</name>
<accession>A0A4S8KU89</accession>